<name>A0A2N9EMM5_FAGSY</name>
<reference evidence="1" key="1">
    <citation type="submission" date="2018-02" db="EMBL/GenBank/DDBJ databases">
        <authorList>
            <person name="Cohen D.B."/>
            <person name="Kent A.D."/>
        </authorList>
    </citation>
    <scope>NUCLEOTIDE SEQUENCE</scope>
</reference>
<dbReference type="PANTHER" id="PTHR32108">
    <property type="entry name" value="DNA-DIRECTED RNA POLYMERASE SUBUNIT ALPHA"/>
    <property type="match status" value="1"/>
</dbReference>
<dbReference type="PANTHER" id="PTHR32108:SF9">
    <property type="entry name" value="REVERSE TRANSCRIPTASE RNASE H-LIKE DOMAIN-CONTAINING PROTEIN"/>
    <property type="match status" value="1"/>
</dbReference>
<organism evidence="1">
    <name type="scientific">Fagus sylvatica</name>
    <name type="common">Beechnut</name>
    <dbReference type="NCBI Taxonomy" id="28930"/>
    <lineage>
        <taxon>Eukaryota</taxon>
        <taxon>Viridiplantae</taxon>
        <taxon>Streptophyta</taxon>
        <taxon>Embryophyta</taxon>
        <taxon>Tracheophyta</taxon>
        <taxon>Spermatophyta</taxon>
        <taxon>Magnoliopsida</taxon>
        <taxon>eudicotyledons</taxon>
        <taxon>Gunneridae</taxon>
        <taxon>Pentapetalae</taxon>
        <taxon>rosids</taxon>
        <taxon>fabids</taxon>
        <taxon>Fagales</taxon>
        <taxon>Fagaceae</taxon>
        <taxon>Fagus</taxon>
    </lineage>
</organism>
<gene>
    <name evidence="1" type="ORF">FSB_LOCUS7998</name>
</gene>
<sequence>MHWFLGRIFQCHKGNRVECPVTGIVMPGEEFISDVSDLIDHGILKFEGVPNIITNPLPNNPEGNVGVVLVEEDDRIDLNTVQIPWKRLFYALRRQGYLDPLGVHGGEPSEDGCEYHSGARGHSLDSCEEFKKEVTSLAAMGIIRRKPVPWNYIMHIVTTRGTETQDGWKTDVDNLSSGLGGITRSGRCYTSEELKKRRKELSKAVEDPLKKKVTKEEVEDFLKALVKVLNEAHGPEDITGPSFENMVTAVLATN</sequence>
<accession>A0A2N9EMM5</accession>
<protein>
    <submittedName>
        <fullName evidence="1">Uncharacterized protein</fullName>
    </submittedName>
</protein>
<proteinExistence type="predicted"/>
<evidence type="ECO:0000313" key="1">
    <source>
        <dbReference type="EMBL" id="SPC80116.1"/>
    </source>
</evidence>
<dbReference type="EMBL" id="OIVN01000434">
    <property type="protein sequence ID" value="SPC80116.1"/>
    <property type="molecule type" value="Genomic_DNA"/>
</dbReference>
<dbReference type="AlphaFoldDB" id="A0A2N9EMM5"/>